<feature type="transmembrane region" description="Helical" evidence="1">
    <location>
        <begin position="20"/>
        <end position="44"/>
    </location>
</feature>
<proteinExistence type="predicted"/>
<keyword evidence="1" id="KW-0472">Membrane</keyword>
<keyword evidence="1" id="KW-1133">Transmembrane helix</keyword>
<name>A0A0W0FRV9_MONRR</name>
<feature type="transmembrane region" description="Helical" evidence="1">
    <location>
        <begin position="59"/>
        <end position="80"/>
    </location>
</feature>
<dbReference type="EMBL" id="LATX01001708">
    <property type="protein sequence ID" value="KTB39057.1"/>
    <property type="molecule type" value="Genomic_DNA"/>
</dbReference>
<dbReference type="eggNOG" id="ENOG502SYTQ">
    <property type="taxonomic scope" value="Eukaryota"/>
</dbReference>
<keyword evidence="1" id="KW-0812">Transmembrane</keyword>
<comment type="caution">
    <text evidence="2">The sequence shown here is derived from an EMBL/GenBank/DDBJ whole genome shotgun (WGS) entry which is preliminary data.</text>
</comment>
<dbReference type="AlphaFoldDB" id="A0A0W0FRV9"/>
<dbReference type="Proteomes" id="UP000054988">
    <property type="component" value="Unassembled WGS sequence"/>
</dbReference>
<reference evidence="2 3" key="1">
    <citation type="submission" date="2015-12" db="EMBL/GenBank/DDBJ databases">
        <title>Draft genome sequence of Moniliophthora roreri, the causal agent of frosty pod rot of cacao.</title>
        <authorList>
            <person name="Aime M.C."/>
            <person name="Diaz-Valderrama J.R."/>
            <person name="Kijpornyongpan T."/>
            <person name="Phillips-Mora W."/>
        </authorList>
    </citation>
    <scope>NUCLEOTIDE SEQUENCE [LARGE SCALE GENOMIC DNA]</scope>
    <source>
        <strain evidence="2 3">MCA 2952</strain>
    </source>
</reference>
<sequence>MESPAERIPWQETPLGQALLFLPTLFSLIWQSITYTTQTLIWILQTTTYPFLALSPHPILLYILAPFTVFFAIVLDLAVIGPYRVLLWFSDAFYPIYVFCGAACITGGIVGALGRMLTLRVINMVTVKEKQEEEEESQQQEVIQIRREEVKYELEDDPRW</sequence>
<evidence type="ECO:0000313" key="2">
    <source>
        <dbReference type="EMBL" id="KTB39057.1"/>
    </source>
</evidence>
<gene>
    <name evidence="2" type="ORF">WG66_8315</name>
</gene>
<organism evidence="2 3">
    <name type="scientific">Moniliophthora roreri</name>
    <name type="common">Frosty pod rot fungus</name>
    <name type="synonym">Monilia roreri</name>
    <dbReference type="NCBI Taxonomy" id="221103"/>
    <lineage>
        <taxon>Eukaryota</taxon>
        <taxon>Fungi</taxon>
        <taxon>Dikarya</taxon>
        <taxon>Basidiomycota</taxon>
        <taxon>Agaricomycotina</taxon>
        <taxon>Agaricomycetes</taxon>
        <taxon>Agaricomycetidae</taxon>
        <taxon>Agaricales</taxon>
        <taxon>Marasmiineae</taxon>
        <taxon>Marasmiaceae</taxon>
        <taxon>Moniliophthora</taxon>
    </lineage>
</organism>
<feature type="transmembrane region" description="Helical" evidence="1">
    <location>
        <begin position="92"/>
        <end position="114"/>
    </location>
</feature>
<accession>A0A0W0FRV9</accession>
<evidence type="ECO:0000313" key="3">
    <source>
        <dbReference type="Proteomes" id="UP000054988"/>
    </source>
</evidence>
<evidence type="ECO:0000256" key="1">
    <source>
        <dbReference type="SAM" id="Phobius"/>
    </source>
</evidence>
<protein>
    <submittedName>
        <fullName evidence="2">Uncharacterized protein</fullName>
    </submittedName>
</protein>